<name>A0A1S8L7T0_9CLOT</name>
<dbReference type="GO" id="GO:0004751">
    <property type="term" value="F:ribose-5-phosphate isomerase activity"/>
    <property type="evidence" value="ECO:0007669"/>
    <property type="project" value="TreeGrafter"/>
</dbReference>
<dbReference type="PIRSF" id="PIRSF005384">
    <property type="entry name" value="RpiB_LacA_B"/>
    <property type="match status" value="1"/>
</dbReference>
<dbReference type="SUPFAM" id="SSF89623">
    <property type="entry name" value="Ribose/Galactose isomerase RpiB/AlsB"/>
    <property type="match status" value="1"/>
</dbReference>
<dbReference type="STRING" id="84029.CROST_18080"/>
<dbReference type="InterPro" id="IPR036569">
    <property type="entry name" value="RpiB_LacA_LacB_sf"/>
</dbReference>
<protein>
    <submittedName>
        <fullName evidence="2">Galactose-6-phosphate isomerase subunit LacA</fullName>
        <ecNumber evidence="2">5.3.1.26</ecNumber>
    </submittedName>
</protein>
<dbReference type="Proteomes" id="UP000190951">
    <property type="component" value="Chromosome"/>
</dbReference>
<proteinExistence type="inferred from homology"/>
<dbReference type="Pfam" id="PF02502">
    <property type="entry name" value="LacAB_rpiB"/>
    <property type="match status" value="1"/>
</dbReference>
<organism evidence="2 3">
    <name type="scientific">Clostridium felsineum</name>
    <dbReference type="NCBI Taxonomy" id="36839"/>
    <lineage>
        <taxon>Bacteria</taxon>
        <taxon>Bacillati</taxon>
        <taxon>Bacillota</taxon>
        <taxon>Clostridia</taxon>
        <taxon>Eubacteriales</taxon>
        <taxon>Clostridiaceae</taxon>
        <taxon>Clostridium</taxon>
    </lineage>
</organism>
<dbReference type="NCBIfam" id="NF006380">
    <property type="entry name" value="PRK08621.1"/>
    <property type="match status" value="1"/>
</dbReference>
<keyword evidence="3" id="KW-1185">Reference proteome</keyword>
<dbReference type="KEGG" id="crw:CROST_038300"/>
<evidence type="ECO:0000256" key="1">
    <source>
        <dbReference type="ARBA" id="ARBA00008754"/>
    </source>
</evidence>
<dbReference type="PANTHER" id="PTHR30345">
    <property type="entry name" value="RIBOSE-5-PHOSPHATE ISOMERASE B"/>
    <property type="match status" value="1"/>
</dbReference>
<comment type="similarity">
    <text evidence="1">Belongs to the LacAB/RpiB family.</text>
</comment>
<evidence type="ECO:0000313" key="3">
    <source>
        <dbReference type="Proteomes" id="UP000190951"/>
    </source>
</evidence>
<dbReference type="AlphaFoldDB" id="A0A1S8L7T0"/>
<dbReference type="InterPro" id="IPR003500">
    <property type="entry name" value="RpiB_LacA_LacB"/>
</dbReference>
<dbReference type="EMBL" id="CP096983">
    <property type="protein sequence ID" value="URZ13080.1"/>
    <property type="molecule type" value="Genomic_DNA"/>
</dbReference>
<dbReference type="NCBIfam" id="TIGR00689">
    <property type="entry name" value="rpiB_lacA_lacB"/>
    <property type="match status" value="1"/>
</dbReference>
<reference evidence="2 3" key="1">
    <citation type="submission" date="2022-04" db="EMBL/GenBank/DDBJ databases">
        <title>Genome sequence of C. roseum typestrain.</title>
        <authorList>
            <person name="Poehlein A."/>
            <person name="Schoch T."/>
            <person name="Duerre P."/>
            <person name="Daniel R."/>
        </authorList>
    </citation>
    <scope>NUCLEOTIDE SEQUENCE [LARGE SCALE GENOMIC DNA]</scope>
    <source>
        <strain evidence="2 3">DSM 7320</strain>
    </source>
</reference>
<dbReference type="GO" id="GO:0009052">
    <property type="term" value="P:pentose-phosphate shunt, non-oxidative branch"/>
    <property type="evidence" value="ECO:0007669"/>
    <property type="project" value="TreeGrafter"/>
</dbReference>
<dbReference type="Gene3D" id="3.40.1400.10">
    <property type="entry name" value="Sugar-phosphate isomerase, RpiB/LacA/LacB"/>
    <property type="match status" value="1"/>
</dbReference>
<dbReference type="RefSeq" id="WP_077832158.1">
    <property type="nucleotide sequence ID" value="NZ_CP096983.1"/>
</dbReference>
<dbReference type="GO" id="GO:0019316">
    <property type="term" value="P:D-allose catabolic process"/>
    <property type="evidence" value="ECO:0007669"/>
    <property type="project" value="TreeGrafter"/>
</dbReference>
<dbReference type="EC" id="5.3.1.26" evidence="2"/>
<evidence type="ECO:0000313" key="2">
    <source>
        <dbReference type="EMBL" id="URZ13080.1"/>
    </source>
</evidence>
<keyword evidence="2" id="KW-0413">Isomerase</keyword>
<gene>
    <name evidence="2" type="primary">lacA_2</name>
    <name evidence="2" type="ORF">CROST_038300</name>
</gene>
<dbReference type="GO" id="GO:0050044">
    <property type="term" value="F:galactose-6-phosphate isomerase activity"/>
    <property type="evidence" value="ECO:0007669"/>
    <property type="project" value="UniProtKB-EC"/>
</dbReference>
<accession>A0A1S8L7T0</accession>
<dbReference type="PANTHER" id="PTHR30345:SF5">
    <property type="entry name" value="GALACTOSE-6-PHOSPHATE ISOMERASE SUBUNIT LACA"/>
    <property type="match status" value="1"/>
</dbReference>
<sequence>MKIAIGADTDGFELKEYLKNYLKVKGIEVVDKTPKKGSNLVEAASLVAKAIMDKEVERGIAIDEYGAGSFMVGAKHKGIICAEVSDEHSSKMTSQHNSANMLAIGAGIVGKKLLEKMIDAYLAEEYAGGRHQIRVDMLNKML</sequence>